<keyword evidence="2" id="KW-1185">Reference proteome</keyword>
<reference evidence="1" key="1">
    <citation type="submission" date="2021-02" db="EMBL/GenBank/DDBJ databases">
        <authorList>
            <consortium name="DOE Joint Genome Institute"/>
            <person name="Ahrendt S."/>
            <person name="Looney B.P."/>
            <person name="Miyauchi S."/>
            <person name="Morin E."/>
            <person name="Drula E."/>
            <person name="Courty P.E."/>
            <person name="Chicoki N."/>
            <person name="Fauchery L."/>
            <person name="Kohler A."/>
            <person name="Kuo A."/>
            <person name="Labutti K."/>
            <person name="Pangilinan J."/>
            <person name="Lipzen A."/>
            <person name="Riley R."/>
            <person name="Andreopoulos W."/>
            <person name="He G."/>
            <person name="Johnson J."/>
            <person name="Barry K.W."/>
            <person name="Grigoriev I.V."/>
            <person name="Nagy L."/>
            <person name="Hibbett D."/>
            <person name="Henrissat B."/>
            <person name="Matheny P.B."/>
            <person name="Labbe J."/>
            <person name="Martin F."/>
        </authorList>
    </citation>
    <scope>NUCLEOTIDE SEQUENCE</scope>
    <source>
        <strain evidence="1">FP105234-sp</strain>
    </source>
</reference>
<gene>
    <name evidence="1" type="ORF">FA95DRAFT_1146244</name>
</gene>
<name>A0ACB8RWB6_9AGAM</name>
<evidence type="ECO:0000313" key="1">
    <source>
        <dbReference type="EMBL" id="KAI0047910.1"/>
    </source>
</evidence>
<proteinExistence type="predicted"/>
<protein>
    <submittedName>
        <fullName evidence="1">Uncharacterized protein</fullName>
    </submittedName>
</protein>
<dbReference type="Proteomes" id="UP000814033">
    <property type="component" value="Unassembled WGS sequence"/>
</dbReference>
<accession>A0ACB8RWB6</accession>
<reference evidence="1" key="2">
    <citation type="journal article" date="2022" name="New Phytol.">
        <title>Evolutionary transition to the ectomycorrhizal habit in the genomes of a hyperdiverse lineage of mushroom-forming fungi.</title>
        <authorList>
            <person name="Looney B."/>
            <person name="Miyauchi S."/>
            <person name="Morin E."/>
            <person name="Drula E."/>
            <person name="Courty P.E."/>
            <person name="Kohler A."/>
            <person name="Kuo A."/>
            <person name="LaButti K."/>
            <person name="Pangilinan J."/>
            <person name="Lipzen A."/>
            <person name="Riley R."/>
            <person name="Andreopoulos W."/>
            <person name="He G."/>
            <person name="Johnson J."/>
            <person name="Nolan M."/>
            <person name="Tritt A."/>
            <person name="Barry K.W."/>
            <person name="Grigoriev I.V."/>
            <person name="Nagy L.G."/>
            <person name="Hibbett D."/>
            <person name="Henrissat B."/>
            <person name="Matheny P.B."/>
            <person name="Labbe J."/>
            <person name="Martin F.M."/>
        </authorList>
    </citation>
    <scope>NUCLEOTIDE SEQUENCE</scope>
    <source>
        <strain evidence="1">FP105234-sp</strain>
    </source>
</reference>
<sequence length="107" mass="12015">MTSPDSTWTAVTSSELQVVFPFGVKAVQRRQERSRRAGSYLNRSALVQRAYPRISVIIFFFSVACIASNGRIDAPVVRSGSHALAASTMQHLERCIDLWHLLREHAE</sequence>
<organism evidence="1 2">
    <name type="scientific">Auriscalpium vulgare</name>
    <dbReference type="NCBI Taxonomy" id="40419"/>
    <lineage>
        <taxon>Eukaryota</taxon>
        <taxon>Fungi</taxon>
        <taxon>Dikarya</taxon>
        <taxon>Basidiomycota</taxon>
        <taxon>Agaricomycotina</taxon>
        <taxon>Agaricomycetes</taxon>
        <taxon>Russulales</taxon>
        <taxon>Auriscalpiaceae</taxon>
        <taxon>Auriscalpium</taxon>
    </lineage>
</organism>
<comment type="caution">
    <text evidence="1">The sequence shown here is derived from an EMBL/GenBank/DDBJ whole genome shotgun (WGS) entry which is preliminary data.</text>
</comment>
<dbReference type="EMBL" id="MU275895">
    <property type="protein sequence ID" value="KAI0047910.1"/>
    <property type="molecule type" value="Genomic_DNA"/>
</dbReference>
<evidence type="ECO:0000313" key="2">
    <source>
        <dbReference type="Proteomes" id="UP000814033"/>
    </source>
</evidence>